<evidence type="ECO:0000256" key="1">
    <source>
        <dbReference type="ARBA" id="ARBA00022729"/>
    </source>
</evidence>
<keyword evidence="3 4" id="KW-0998">Cell outer membrane</keyword>
<evidence type="ECO:0000256" key="4">
    <source>
        <dbReference type="HAMAP-Rule" id="MF_00923"/>
    </source>
</evidence>
<keyword evidence="4" id="KW-0449">Lipoprotein</keyword>
<evidence type="ECO:0000313" key="6">
    <source>
        <dbReference type="EMBL" id="QEA13989.1"/>
    </source>
</evidence>
<dbReference type="KEGG" id="cof:FOZ74_13675"/>
<comment type="function">
    <text evidence="4">Part of the outer membrane protein assembly complex, which is involved in assembly and insertion of beta-barrel proteins into the outer membrane.</text>
</comment>
<keyword evidence="2 4" id="KW-0472">Membrane</keyword>
<dbReference type="InterPro" id="IPR002372">
    <property type="entry name" value="PQQ_rpt_dom"/>
</dbReference>
<organism evidence="6 7">
    <name type="scientific">Comamonas flocculans</name>
    <dbReference type="NCBI Taxonomy" id="2597701"/>
    <lineage>
        <taxon>Bacteria</taxon>
        <taxon>Pseudomonadati</taxon>
        <taxon>Pseudomonadota</taxon>
        <taxon>Betaproteobacteria</taxon>
        <taxon>Burkholderiales</taxon>
        <taxon>Comamonadaceae</taxon>
        <taxon>Comamonas</taxon>
    </lineage>
</organism>
<dbReference type="InterPro" id="IPR015943">
    <property type="entry name" value="WD40/YVTN_repeat-like_dom_sf"/>
</dbReference>
<evidence type="ECO:0000259" key="5">
    <source>
        <dbReference type="Pfam" id="PF13360"/>
    </source>
</evidence>
<accession>A0A5B8RWI1</accession>
<dbReference type="OrthoDB" id="5173551at2"/>
<dbReference type="PANTHER" id="PTHR34512">
    <property type="entry name" value="CELL SURFACE PROTEIN"/>
    <property type="match status" value="1"/>
</dbReference>
<dbReference type="InterPro" id="IPR018391">
    <property type="entry name" value="PQQ_b-propeller_rpt"/>
</dbReference>
<evidence type="ECO:0000313" key="7">
    <source>
        <dbReference type="Proteomes" id="UP000321199"/>
    </source>
</evidence>
<dbReference type="EMBL" id="CP042344">
    <property type="protein sequence ID" value="QEA13989.1"/>
    <property type="molecule type" value="Genomic_DNA"/>
</dbReference>
<dbReference type="PANTHER" id="PTHR34512:SF30">
    <property type="entry name" value="OUTER MEMBRANE PROTEIN ASSEMBLY FACTOR BAMB"/>
    <property type="match status" value="1"/>
</dbReference>
<keyword evidence="4" id="KW-0564">Palmitate</keyword>
<protein>
    <recommendedName>
        <fullName evidence="4">Outer membrane protein assembly factor BamB</fullName>
    </recommendedName>
</protein>
<keyword evidence="7" id="KW-1185">Reference proteome</keyword>
<evidence type="ECO:0000256" key="3">
    <source>
        <dbReference type="ARBA" id="ARBA00023237"/>
    </source>
</evidence>
<comment type="subunit">
    <text evidence="4">Part of the Bam complex.</text>
</comment>
<gene>
    <name evidence="4 6" type="primary">bamB</name>
    <name evidence="6" type="ORF">FOZ74_13675</name>
</gene>
<proteinExistence type="inferred from homology"/>
<dbReference type="NCBIfam" id="TIGR03300">
    <property type="entry name" value="assembly_YfgL"/>
    <property type="match status" value="1"/>
</dbReference>
<dbReference type="SMART" id="SM00564">
    <property type="entry name" value="PQQ"/>
    <property type="match status" value="4"/>
</dbReference>
<keyword evidence="1 4" id="KW-0732">Signal</keyword>
<dbReference type="SUPFAM" id="SSF50998">
    <property type="entry name" value="Quinoprotein alcohol dehydrogenase-like"/>
    <property type="match status" value="1"/>
</dbReference>
<dbReference type="PROSITE" id="PS51257">
    <property type="entry name" value="PROKAR_LIPOPROTEIN"/>
    <property type="match status" value="1"/>
</dbReference>
<dbReference type="GO" id="GO:0009279">
    <property type="term" value="C:cell outer membrane"/>
    <property type="evidence" value="ECO:0007669"/>
    <property type="project" value="UniProtKB-SubCell"/>
</dbReference>
<comment type="subcellular location">
    <subcellularLocation>
        <location evidence="4">Cell outer membrane</location>
        <topology evidence="4">Lipid-anchor</topology>
    </subcellularLocation>
</comment>
<name>A0A5B8RWI1_9BURK</name>
<evidence type="ECO:0000256" key="2">
    <source>
        <dbReference type="ARBA" id="ARBA00023136"/>
    </source>
</evidence>
<dbReference type="Pfam" id="PF13360">
    <property type="entry name" value="PQQ_2"/>
    <property type="match status" value="1"/>
</dbReference>
<dbReference type="HAMAP" id="MF_00923">
    <property type="entry name" value="OM_assembly_BamB"/>
    <property type="match status" value="1"/>
</dbReference>
<dbReference type="InterPro" id="IPR011047">
    <property type="entry name" value="Quinoprotein_ADH-like_sf"/>
</dbReference>
<dbReference type="Gene3D" id="2.130.10.10">
    <property type="entry name" value="YVTN repeat-like/Quinoprotein amine dehydrogenase"/>
    <property type="match status" value="1"/>
</dbReference>
<dbReference type="InterPro" id="IPR017687">
    <property type="entry name" value="BamB"/>
</dbReference>
<feature type="domain" description="Pyrrolo-quinoline quinone repeat" evidence="5">
    <location>
        <begin position="76"/>
        <end position="304"/>
    </location>
</feature>
<dbReference type="Proteomes" id="UP000321199">
    <property type="component" value="Chromosome"/>
</dbReference>
<sequence>MSTRAAVLRRLAWGVALGAALVLAACGSSRPKPAELGAVVPLLPVHKAWQAQIGAVDSLVLSPSVHGSTVVLASRSGAVVALDARTGGSLWQAQLSEVLSAGVGSDGDRAAVVSRDRQLIVLQAGRELWRRPLPAQTFTAPLVAGGRVFVMTADRSVMAFDGQSGYPLWNQQRRGENLVLRENGLLMAVGDTLVAGLSGRMVGFDPDSGLIRWEAPIATARGTNDVERLVELLGGVVRDRDVVCARAFQAAVGCVDTARGALLWTRSSHGARGIDGDAQALFGAQSNGTVQAFKRADGAPLWSYEALRYRTLTAPLLLGRSVVIGDDSGLVHLLSREDGTPLNRLATDGSGVAATPVVADKTLVVVTRQGSVYGFRPD</sequence>
<dbReference type="RefSeq" id="WP_146913571.1">
    <property type="nucleotide sequence ID" value="NZ_CP042344.1"/>
</dbReference>
<dbReference type="AlphaFoldDB" id="A0A5B8RWI1"/>
<reference evidence="6 7" key="1">
    <citation type="submission" date="2019-07" db="EMBL/GenBank/DDBJ databases">
        <title>Complete genome sequence of Comamonas sp. NLF 7-7 isolated from livestock.</title>
        <authorList>
            <person name="Kim D.H."/>
            <person name="Kim J.G."/>
        </authorList>
    </citation>
    <scope>NUCLEOTIDE SEQUENCE [LARGE SCALE GENOMIC DNA]</scope>
    <source>
        <strain evidence="6 7">NLF 7-7</strain>
    </source>
</reference>
<dbReference type="GO" id="GO:0043165">
    <property type="term" value="P:Gram-negative-bacterium-type cell outer membrane assembly"/>
    <property type="evidence" value="ECO:0007669"/>
    <property type="project" value="UniProtKB-UniRule"/>
</dbReference>
<comment type="similarity">
    <text evidence="4">Belongs to the BamB family.</text>
</comment>
<dbReference type="GO" id="GO:0051205">
    <property type="term" value="P:protein insertion into membrane"/>
    <property type="evidence" value="ECO:0007669"/>
    <property type="project" value="UniProtKB-UniRule"/>
</dbReference>